<dbReference type="Gene3D" id="3.40.50.12580">
    <property type="match status" value="1"/>
</dbReference>
<accession>A0A1T4VDY2</accession>
<evidence type="ECO:0000256" key="4">
    <source>
        <dbReference type="ARBA" id="ARBA00022679"/>
    </source>
</evidence>
<dbReference type="RefSeq" id="WP_078765664.1">
    <property type="nucleotide sequence ID" value="NZ_FUXZ01000004.1"/>
</dbReference>
<evidence type="ECO:0000256" key="5">
    <source>
        <dbReference type="ARBA" id="ARBA00022944"/>
    </source>
</evidence>
<dbReference type="InterPro" id="IPR043148">
    <property type="entry name" value="TagF_C"/>
</dbReference>
<reference evidence="7 8" key="1">
    <citation type="submission" date="2017-02" db="EMBL/GenBank/DDBJ databases">
        <authorList>
            <person name="Peterson S.W."/>
        </authorList>
    </citation>
    <scope>NUCLEOTIDE SEQUENCE [LARGE SCALE GENOMIC DNA]</scope>
    <source>
        <strain evidence="7 8">ATCC 35992</strain>
    </source>
</reference>
<organism evidence="7 8">
    <name type="scientific">Eubacterium uniforme</name>
    <dbReference type="NCBI Taxonomy" id="39495"/>
    <lineage>
        <taxon>Bacteria</taxon>
        <taxon>Bacillati</taxon>
        <taxon>Bacillota</taxon>
        <taxon>Clostridia</taxon>
        <taxon>Eubacteriales</taxon>
        <taxon>Eubacteriaceae</taxon>
        <taxon>Eubacterium</taxon>
    </lineage>
</organism>
<dbReference type="PANTHER" id="PTHR37316:SF3">
    <property type="entry name" value="TEICHOIC ACID GLYCEROL-PHOSPHATE TRANSFERASE"/>
    <property type="match status" value="1"/>
</dbReference>
<dbReference type="Gene3D" id="3.40.50.11820">
    <property type="match status" value="1"/>
</dbReference>
<gene>
    <name evidence="7" type="ORF">SAMN02745111_00779</name>
</gene>
<keyword evidence="4 7" id="KW-0808">Transferase</keyword>
<keyword evidence="8" id="KW-1185">Reference proteome</keyword>
<dbReference type="AlphaFoldDB" id="A0A1T4VDY2"/>
<dbReference type="OrthoDB" id="9807097at2"/>
<evidence type="ECO:0000313" key="7">
    <source>
        <dbReference type="EMBL" id="SKA63189.1"/>
    </source>
</evidence>
<dbReference type="InterPro" id="IPR007554">
    <property type="entry name" value="Glycerophosphate_synth"/>
</dbReference>
<name>A0A1T4VDY2_9FIRM</name>
<sequence>MKKETLKLLFKPLTIVNKVMPKDKNLVMFYTNLGFRDNVKELFDYMISKGLNKKYKIVLSLNDESEIKKIPNGVIVVDNKEGIKYFLRAKYMFFCFGKYPIKPSDNQVVVNLTHGIPLKKLGNTEKGKENIDYNYFTYVLTCSEYYRQIMKDCFGCFDNQILIGGQPRCDRLFMNLPAVDSKIRKGAKKLFVWMPTYRFTKGEVEEESDTEEVIDESKVTTLAKLSMWPIPMLSREDIKELDSILKQNETKLIIKLHPLQAYNDTDYRNMKLKNIEILTQKELDKRGINVYDLCRASDGLITDYSSIYFDYLLLNKPIGFVVEDMRKYSNDRGFLLDPAKDYMPGMFIKNYDDMLKFMKDVCEGEESFGPDRSRVNHLINTYQDGKNCKRLLEKIGMDSEYPAPQENEN</sequence>
<keyword evidence="6" id="KW-0472">Membrane</keyword>
<dbReference type="InterPro" id="IPR043149">
    <property type="entry name" value="TagF_N"/>
</dbReference>
<dbReference type="GO" id="GO:0019350">
    <property type="term" value="P:teichoic acid biosynthetic process"/>
    <property type="evidence" value="ECO:0007669"/>
    <property type="project" value="UniProtKB-KW"/>
</dbReference>
<keyword evidence="3" id="KW-1003">Cell membrane</keyword>
<keyword evidence="5" id="KW-0777">Teichoic acid biosynthesis</keyword>
<dbReference type="GO" id="GO:0005886">
    <property type="term" value="C:plasma membrane"/>
    <property type="evidence" value="ECO:0007669"/>
    <property type="project" value="UniProtKB-SubCell"/>
</dbReference>
<dbReference type="STRING" id="39495.SAMN02745111_00779"/>
<evidence type="ECO:0000256" key="2">
    <source>
        <dbReference type="ARBA" id="ARBA00010488"/>
    </source>
</evidence>
<proteinExistence type="inferred from homology"/>
<evidence type="ECO:0000256" key="3">
    <source>
        <dbReference type="ARBA" id="ARBA00022475"/>
    </source>
</evidence>
<dbReference type="Pfam" id="PF04464">
    <property type="entry name" value="Glyphos_transf"/>
    <property type="match status" value="1"/>
</dbReference>
<dbReference type="Proteomes" id="UP000190814">
    <property type="component" value="Unassembled WGS sequence"/>
</dbReference>
<dbReference type="InterPro" id="IPR051612">
    <property type="entry name" value="Teichoic_Acid_Biosynth"/>
</dbReference>
<dbReference type="EMBL" id="FUXZ01000004">
    <property type="protein sequence ID" value="SKA63189.1"/>
    <property type="molecule type" value="Genomic_DNA"/>
</dbReference>
<evidence type="ECO:0000256" key="6">
    <source>
        <dbReference type="ARBA" id="ARBA00023136"/>
    </source>
</evidence>
<comment type="similarity">
    <text evidence="2">Belongs to the CDP-glycerol glycerophosphotransferase family.</text>
</comment>
<protein>
    <submittedName>
        <fullName evidence="7">CDP-glycerol glycerophosphotransferase, TagB/SpsB family</fullName>
    </submittedName>
</protein>
<comment type="subcellular location">
    <subcellularLocation>
        <location evidence="1">Cell membrane</location>
        <topology evidence="1">Peripheral membrane protein</topology>
    </subcellularLocation>
</comment>
<dbReference type="GO" id="GO:0047355">
    <property type="term" value="F:CDP-glycerol glycerophosphotransferase activity"/>
    <property type="evidence" value="ECO:0007669"/>
    <property type="project" value="InterPro"/>
</dbReference>
<dbReference type="PANTHER" id="PTHR37316">
    <property type="entry name" value="TEICHOIC ACID GLYCEROL-PHOSPHATE PRIMASE"/>
    <property type="match status" value="1"/>
</dbReference>
<evidence type="ECO:0000313" key="8">
    <source>
        <dbReference type="Proteomes" id="UP000190814"/>
    </source>
</evidence>
<evidence type="ECO:0000256" key="1">
    <source>
        <dbReference type="ARBA" id="ARBA00004202"/>
    </source>
</evidence>